<keyword evidence="2" id="KW-1185">Reference proteome</keyword>
<protein>
    <submittedName>
        <fullName evidence="1">Uncharacterized protein</fullName>
    </submittedName>
</protein>
<gene>
    <name evidence="1" type="ORF">PoB_000244100</name>
</gene>
<dbReference type="EMBL" id="BLXT01000311">
    <property type="protein sequence ID" value="GFN75935.1"/>
    <property type="molecule type" value="Genomic_DNA"/>
</dbReference>
<evidence type="ECO:0000313" key="2">
    <source>
        <dbReference type="Proteomes" id="UP000735302"/>
    </source>
</evidence>
<dbReference type="Proteomes" id="UP000735302">
    <property type="component" value="Unassembled WGS sequence"/>
</dbReference>
<proteinExistence type="predicted"/>
<sequence>MESIWSGRKNTLAPTLDDVVSTTTLDRSTPGMQTGPLSNCNRKQCERSGLLDAVNVNRDKTTAEPVMRLCVHLVFKTEAGLSNLDMINVVNGQEMV</sequence>
<name>A0AAV3X9Y2_9GAST</name>
<evidence type="ECO:0000313" key="1">
    <source>
        <dbReference type="EMBL" id="GFN75935.1"/>
    </source>
</evidence>
<organism evidence="1 2">
    <name type="scientific">Plakobranchus ocellatus</name>
    <dbReference type="NCBI Taxonomy" id="259542"/>
    <lineage>
        <taxon>Eukaryota</taxon>
        <taxon>Metazoa</taxon>
        <taxon>Spiralia</taxon>
        <taxon>Lophotrochozoa</taxon>
        <taxon>Mollusca</taxon>
        <taxon>Gastropoda</taxon>
        <taxon>Heterobranchia</taxon>
        <taxon>Euthyneura</taxon>
        <taxon>Panpulmonata</taxon>
        <taxon>Sacoglossa</taxon>
        <taxon>Placobranchoidea</taxon>
        <taxon>Plakobranchidae</taxon>
        <taxon>Plakobranchus</taxon>
    </lineage>
</organism>
<accession>A0AAV3X9Y2</accession>
<dbReference type="AlphaFoldDB" id="A0AAV3X9Y2"/>
<reference evidence="1 2" key="1">
    <citation type="journal article" date="2021" name="Elife">
        <title>Chloroplast acquisition without the gene transfer in kleptoplastic sea slugs, Plakobranchus ocellatus.</title>
        <authorList>
            <person name="Maeda T."/>
            <person name="Takahashi S."/>
            <person name="Yoshida T."/>
            <person name="Shimamura S."/>
            <person name="Takaki Y."/>
            <person name="Nagai Y."/>
            <person name="Toyoda A."/>
            <person name="Suzuki Y."/>
            <person name="Arimoto A."/>
            <person name="Ishii H."/>
            <person name="Satoh N."/>
            <person name="Nishiyama T."/>
            <person name="Hasebe M."/>
            <person name="Maruyama T."/>
            <person name="Minagawa J."/>
            <person name="Obokata J."/>
            <person name="Shigenobu S."/>
        </authorList>
    </citation>
    <scope>NUCLEOTIDE SEQUENCE [LARGE SCALE GENOMIC DNA]</scope>
</reference>
<comment type="caution">
    <text evidence="1">The sequence shown here is derived from an EMBL/GenBank/DDBJ whole genome shotgun (WGS) entry which is preliminary data.</text>
</comment>